<dbReference type="GO" id="GO:0016020">
    <property type="term" value="C:membrane"/>
    <property type="evidence" value="ECO:0007669"/>
    <property type="project" value="UniProtKB-SubCell"/>
</dbReference>
<keyword evidence="8" id="KW-1185">Reference proteome</keyword>
<comment type="similarity">
    <text evidence="2">Belongs to the RUS1 family.</text>
</comment>
<comment type="subcellular location">
    <subcellularLocation>
        <location evidence="1">Membrane</location>
    </subcellularLocation>
</comment>
<evidence type="ECO:0000256" key="2">
    <source>
        <dbReference type="ARBA" id="ARBA00007558"/>
    </source>
</evidence>
<dbReference type="InterPro" id="IPR006968">
    <property type="entry name" value="RUS_fam"/>
</dbReference>
<sequence>MAPASERTITFTEVNKLNKPTLTYIYSLPSSDVTPLTIGSEKGTTGRLDIAHTSSPSTSWSLSSLRSFLVNVFLPAGYPTSVSDDYTPYQIFDSLQAFSSSIAGLLASRAVLQGVGVGNADASPTSALLLHILQDTSGRIATILFAHRVGTALEPECKMYRFAADIFNDLAMVLDCLSPMIPAGLCRVTVLSAAGVLRALCGVAGGSSKASLGAHFALWGNLAEVNAKDSSQETVISLIGMLVGSLVVSHITGFTATWLTLILLLTMHLSLNYAAVRSVQMTTLNRQRANIIFSSLLSSDPDFADFVSNPNHQDERSLQQKHIGRQVKPLTPAQVAKQERIFDAGSALKWYPSFSSSSAEQPQVLGSCEIGVSVRQFFSQSSHTTSRGPNSLKTNLPLREITALFEGEAYILSLTPASTNISATVILKQRNPTADTDRSDSDPKTNPQLKAWMHALLAAKILSLTSASTSISTPVSGDDNPTPVQVDHVLQVVSRTLDYLNGHGRFQAYIDSLRETGWEVNGDGEGGGSALETRVVGRVVVSSLS</sequence>
<dbReference type="EMBL" id="PVWQ01000018">
    <property type="protein sequence ID" value="RDW60327.1"/>
    <property type="molecule type" value="Genomic_DNA"/>
</dbReference>
<accession>A0A3D8QF26</accession>
<dbReference type="InterPro" id="IPR054549">
    <property type="entry name" value="UVB_sens_RUS_dom"/>
</dbReference>
<evidence type="ECO:0000256" key="4">
    <source>
        <dbReference type="ARBA" id="ARBA00022989"/>
    </source>
</evidence>
<dbReference type="RefSeq" id="XP_026598439.1">
    <property type="nucleotide sequence ID" value="XM_026752801.1"/>
</dbReference>
<evidence type="ECO:0000256" key="1">
    <source>
        <dbReference type="ARBA" id="ARBA00004370"/>
    </source>
</evidence>
<comment type="caution">
    <text evidence="7">The sequence shown here is derived from an EMBL/GenBank/DDBJ whole genome shotgun (WGS) entry which is preliminary data.</text>
</comment>
<dbReference type="Pfam" id="PF04884">
    <property type="entry name" value="UVB_sens_prot"/>
    <property type="match status" value="1"/>
</dbReference>
<evidence type="ECO:0000256" key="3">
    <source>
        <dbReference type="ARBA" id="ARBA00022692"/>
    </source>
</evidence>
<keyword evidence="4" id="KW-1133">Transmembrane helix</keyword>
<organism evidence="7 8">
    <name type="scientific">Aspergillus mulundensis</name>
    <dbReference type="NCBI Taxonomy" id="1810919"/>
    <lineage>
        <taxon>Eukaryota</taxon>
        <taxon>Fungi</taxon>
        <taxon>Dikarya</taxon>
        <taxon>Ascomycota</taxon>
        <taxon>Pezizomycotina</taxon>
        <taxon>Eurotiomycetes</taxon>
        <taxon>Eurotiomycetidae</taxon>
        <taxon>Eurotiales</taxon>
        <taxon>Aspergillaceae</taxon>
        <taxon>Aspergillus</taxon>
        <taxon>Aspergillus subgen. Nidulantes</taxon>
    </lineage>
</organism>
<name>A0A3D8QF26_9EURO</name>
<gene>
    <name evidence="7" type="ORF">DSM5745_10785</name>
</gene>
<dbReference type="PANTHER" id="PTHR12770">
    <property type="entry name" value="RUS1 FAMILY PROTEIN C16ORF58"/>
    <property type="match status" value="1"/>
</dbReference>
<proteinExistence type="inferred from homology"/>
<dbReference type="OrthoDB" id="364779at2759"/>
<reference evidence="7 8" key="1">
    <citation type="journal article" date="2018" name="IMA Fungus">
        <title>IMA Genome-F 9: Draft genome sequence of Annulohypoxylon stygium, Aspergillus mulundensis, Berkeleyomyces basicola (syn. Thielaviopsis basicola), Ceratocystis smalleyi, two Cercospora beticola strains, Coleophoma cylindrospora, Fusarium fracticaudum, Phialophora cf. hyalina, and Morchella septimelata.</title>
        <authorList>
            <person name="Wingfield B.D."/>
            <person name="Bills G.F."/>
            <person name="Dong Y."/>
            <person name="Huang W."/>
            <person name="Nel W.J."/>
            <person name="Swalarsk-Parry B.S."/>
            <person name="Vaghefi N."/>
            <person name="Wilken P.M."/>
            <person name="An Z."/>
            <person name="de Beer Z.W."/>
            <person name="De Vos L."/>
            <person name="Chen L."/>
            <person name="Duong T.A."/>
            <person name="Gao Y."/>
            <person name="Hammerbacher A."/>
            <person name="Kikkert J.R."/>
            <person name="Li Y."/>
            <person name="Li H."/>
            <person name="Li K."/>
            <person name="Li Q."/>
            <person name="Liu X."/>
            <person name="Ma X."/>
            <person name="Naidoo K."/>
            <person name="Pethybridge S.J."/>
            <person name="Sun J."/>
            <person name="Steenkamp E.T."/>
            <person name="van der Nest M.A."/>
            <person name="van Wyk S."/>
            <person name="Wingfield M.J."/>
            <person name="Xiong C."/>
            <person name="Yue Q."/>
            <person name="Zhang X."/>
        </authorList>
    </citation>
    <scope>NUCLEOTIDE SEQUENCE [LARGE SCALE GENOMIC DNA]</scope>
    <source>
        <strain evidence="7 8">DSM 5745</strain>
    </source>
</reference>
<dbReference type="PANTHER" id="PTHR12770:SF31">
    <property type="entry name" value="RUS FAMILY MEMBER 1"/>
    <property type="match status" value="1"/>
</dbReference>
<dbReference type="GeneID" id="38121155"/>
<dbReference type="Proteomes" id="UP000256690">
    <property type="component" value="Unassembled WGS sequence"/>
</dbReference>
<dbReference type="AlphaFoldDB" id="A0A3D8QF26"/>
<evidence type="ECO:0000313" key="7">
    <source>
        <dbReference type="EMBL" id="RDW60327.1"/>
    </source>
</evidence>
<evidence type="ECO:0000256" key="5">
    <source>
        <dbReference type="ARBA" id="ARBA00023136"/>
    </source>
</evidence>
<keyword evidence="5" id="KW-0472">Membrane</keyword>
<protein>
    <recommendedName>
        <fullName evidence="6">Protein root UVB sensitive/RUS domain-containing protein</fullName>
    </recommendedName>
</protein>
<evidence type="ECO:0000313" key="8">
    <source>
        <dbReference type="Proteomes" id="UP000256690"/>
    </source>
</evidence>
<keyword evidence="3" id="KW-0812">Transmembrane</keyword>
<evidence type="ECO:0000259" key="6">
    <source>
        <dbReference type="Pfam" id="PF04884"/>
    </source>
</evidence>
<feature type="domain" description="Protein root UVB sensitive/RUS" evidence="6">
    <location>
        <begin position="62"/>
        <end position="299"/>
    </location>
</feature>